<evidence type="ECO:0000256" key="1">
    <source>
        <dbReference type="ARBA" id="ARBA00004687"/>
    </source>
</evidence>
<keyword evidence="3" id="KW-1133">Transmembrane helix</keyword>
<dbReference type="eggNOG" id="KOG4551">
    <property type="taxonomic scope" value="Eukaryota"/>
</dbReference>
<feature type="transmembrane region" description="Helical" evidence="3">
    <location>
        <begin position="74"/>
        <end position="92"/>
    </location>
</feature>
<dbReference type="GO" id="GO:0000506">
    <property type="term" value="C:glycosylphosphatidylinositol-N-acetylglucosaminyltransferase (GPI-GnT) complex"/>
    <property type="evidence" value="ECO:0000318"/>
    <property type="project" value="GO_Central"/>
</dbReference>
<feature type="domain" description="Phosphatidylinositol N-acetylglucosaminyltransferase subunit H conserved" evidence="4">
    <location>
        <begin position="99"/>
        <end position="160"/>
    </location>
</feature>
<keyword evidence="3" id="KW-0812">Transmembrane</keyword>
<comment type="pathway">
    <text evidence="1">Glycolipid biosynthesis; glycosylphosphatidylinositol-anchor biosynthesis.</text>
</comment>
<dbReference type="InterPro" id="IPR044215">
    <property type="entry name" value="PIG-H"/>
</dbReference>
<dbReference type="KEGG" id="tad:TRIADDRAFT_62038"/>
<evidence type="ECO:0000313" key="6">
    <source>
        <dbReference type="Proteomes" id="UP000009022"/>
    </source>
</evidence>
<dbReference type="GeneID" id="6759213"/>
<evidence type="ECO:0000313" key="5">
    <source>
        <dbReference type="EMBL" id="EDV19483.1"/>
    </source>
</evidence>
<dbReference type="PANTHER" id="PTHR15231">
    <property type="entry name" value="PHOSPHATIDYLINOSITOL N-ACETYLGLUCOSAMINYLTRANSFERASE SUBUNIT H"/>
    <property type="match status" value="1"/>
</dbReference>
<organism evidence="5 6">
    <name type="scientific">Trichoplax adhaerens</name>
    <name type="common">Trichoplax reptans</name>
    <dbReference type="NCBI Taxonomy" id="10228"/>
    <lineage>
        <taxon>Eukaryota</taxon>
        <taxon>Metazoa</taxon>
        <taxon>Placozoa</taxon>
        <taxon>Uniplacotomia</taxon>
        <taxon>Trichoplacea</taxon>
        <taxon>Trichoplacidae</taxon>
        <taxon>Trichoplax</taxon>
    </lineage>
</organism>
<dbReference type="InterPro" id="IPR019328">
    <property type="entry name" value="PIGH-H_dom"/>
</dbReference>
<dbReference type="PhylomeDB" id="B3SCN4"/>
<sequence>MPIVDYPCSQKESFTTVNNSFGQEIAIQSIQHAPEHLQYKIIHHPKMTFMSALTYCLIGLVLLWLCWSKCQGSLLYNLASIILCLLLSILYFGQVHEESIMVIKDLGLQVGVTYKSGYRNVRFIAIDNIETIAINEAITMHMVIFYLSVLMKNEQLIPLFTVVTLSFLFLVSDAVIYKIWIFVQVFSYIDFLYR</sequence>
<comment type="similarity">
    <text evidence="2">Belongs to the PIGH family.</text>
</comment>
<accession>B3SCN4</accession>
<proteinExistence type="inferred from homology"/>
<name>B3SCN4_TRIAD</name>
<evidence type="ECO:0000256" key="3">
    <source>
        <dbReference type="SAM" id="Phobius"/>
    </source>
</evidence>
<keyword evidence="3" id="KW-0472">Membrane</keyword>
<dbReference type="HOGENOM" id="CLU_1404115_0_0_1"/>
<dbReference type="EMBL" id="DS985272">
    <property type="protein sequence ID" value="EDV19483.1"/>
    <property type="molecule type" value="Genomic_DNA"/>
</dbReference>
<evidence type="ECO:0000256" key="2">
    <source>
        <dbReference type="ARBA" id="ARBA00009610"/>
    </source>
</evidence>
<gene>
    <name evidence="5" type="ORF">TRIADDRAFT_62038</name>
</gene>
<dbReference type="PANTHER" id="PTHR15231:SF1">
    <property type="entry name" value="PHOSPHATIDYLINOSITOL N-ACETYLGLUCOSAMINYLTRANSFERASE SUBUNIT H"/>
    <property type="match status" value="1"/>
</dbReference>
<dbReference type="STRING" id="10228.B3SCN4"/>
<keyword evidence="6" id="KW-1185">Reference proteome</keyword>
<dbReference type="GO" id="GO:0006506">
    <property type="term" value="P:GPI anchor biosynthetic process"/>
    <property type="evidence" value="ECO:0000318"/>
    <property type="project" value="GO_Central"/>
</dbReference>
<dbReference type="FunCoup" id="B3SCN4">
    <property type="interactions" value="809"/>
</dbReference>
<dbReference type="CTD" id="6759213"/>
<feature type="transmembrane region" description="Helical" evidence="3">
    <location>
        <begin position="156"/>
        <end position="183"/>
    </location>
</feature>
<protein>
    <recommendedName>
        <fullName evidence="4">Phosphatidylinositol N-acetylglucosaminyltransferase subunit H conserved domain-containing protein</fullName>
    </recommendedName>
</protein>
<dbReference type="Proteomes" id="UP000009022">
    <property type="component" value="Unassembled WGS sequence"/>
</dbReference>
<dbReference type="RefSeq" id="XP_002118000.1">
    <property type="nucleotide sequence ID" value="XM_002117964.1"/>
</dbReference>
<dbReference type="AlphaFoldDB" id="B3SCN4"/>
<dbReference type="InParanoid" id="B3SCN4"/>
<reference evidence="5 6" key="1">
    <citation type="journal article" date="2008" name="Nature">
        <title>The Trichoplax genome and the nature of placozoans.</title>
        <authorList>
            <person name="Srivastava M."/>
            <person name="Begovic E."/>
            <person name="Chapman J."/>
            <person name="Putnam N.H."/>
            <person name="Hellsten U."/>
            <person name="Kawashima T."/>
            <person name="Kuo A."/>
            <person name="Mitros T."/>
            <person name="Salamov A."/>
            <person name="Carpenter M.L."/>
            <person name="Signorovitch A.Y."/>
            <person name="Moreno M.A."/>
            <person name="Kamm K."/>
            <person name="Grimwood J."/>
            <person name="Schmutz J."/>
            <person name="Shapiro H."/>
            <person name="Grigoriev I.V."/>
            <person name="Buss L.W."/>
            <person name="Schierwater B."/>
            <person name="Dellaporta S.L."/>
            <person name="Rokhsar D.S."/>
        </authorList>
    </citation>
    <scope>NUCLEOTIDE SEQUENCE [LARGE SCALE GENOMIC DNA]</scope>
    <source>
        <strain evidence="5 6">Grell-BS-1999</strain>
    </source>
</reference>
<feature type="transmembrane region" description="Helical" evidence="3">
    <location>
        <begin position="132"/>
        <end position="149"/>
    </location>
</feature>
<evidence type="ECO:0000259" key="4">
    <source>
        <dbReference type="Pfam" id="PF10181"/>
    </source>
</evidence>
<dbReference type="OMA" id="MCETTAP"/>
<feature type="transmembrane region" description="Helical" evidence="3">
    <location>
        <begin position="47"/>
        <end position="67"/>
    </location>
</feature>
<dbReference type="OrthoDB" id="6256716at2759"/>
<dbReference type="Pfam" id="PF10181">
    <property type="entry name" value="PIG-H"/>
    <property type="match status" value="1"/>
</dbReference>
<dbReference type="UniPathway" id="UPA00196"/>